<dbReference type="InterPro" id="IPR001584">
    <property type="entry name" value="Integrase_cat-core"/>
</dbReference>
<evidence type="ECO:0000259" key="5">
    <source>
        <dbReference type="PROSITE" id="PS50994"/>
    </source>
</evidence>
<gene>
    <name evidence="6" type="ORF">O9H85_18260</name>
</gene>
<proteinExistence type="predicted"/>
<dbReference type="Gene3D" id="3.30.420.10">
    <property type="entry name" value="Ribonuclease H-like superfamily/Ribonuclease H"/>
    <property type="match status" value="1"/>
</dbReference>
<comment type="function">
    <text evidence="1">Involved in the transposition of the insertion sequence.</text>
</comment>
<dbReference type="EMBL" id="JAQAGZ010000011">
    <property type="protein sequence ID" value="MCZ8514333.1"/>
    <property type="molecule type" value="Genomic_DNA"/>
</dbReference>
<evidence type="ECO:0000256" key="1">
    <source>
        <dbReference type="ARBA" id="ARBA00002286"/>
    </source>
</evidence>
<dbReference type="RefSeq" id="WP_269882850.1">
    <property type="nucleotide sequence ID" value="NZ_JAQAGZ010000011.1"/>
</dbReference>
<reference evidence="6 7" key="1">
    <citation type="submission" date="2022-12" db="EMBL/GenBank/DDBJ databases">
        <title>Draft genome sequence of Paenibacillus sp. dW9.</title>
        <authorList>
            <person name="Choi E.-W."/>
            <person name="Kim D.-U."/>
        </authorList>
    </citation>
    <scope>NUCLEOTIDE SEQUENCE [LARGE SCALE GENOMIC DNA]</scope>
    <source>
        <strain evidence="7">dW9</strain>
    </source>
</reference>
<evidence type="ECO:0000256" key="2">
    <source>
        <dbReference type="ARBA" id="ARBA00022578"/>
    </source>
</evidence>
<organism evidence="6 7">
    <name type="scientific">Paenibacillus gyeongsangnamensis</name>
    <dbReference type="NCBI Taxonomy" id="3388067"/>
    <lineage>
        <taxon>Bacteria</taxon>
        <taxon>Bacillati</taxon>
        <taxon>Bacillota</taxon>
        <taxon>Bacilli</taxon>
        <taxon>Bacillales</taxon>
        <taxon>Paenibacillaceae</taxon>
        <taxon>Paenibacillus</taxon>
    </lineage>
</organism>
<dbReference type="PROSITE" id="PS50994">
    <property type="entry name" value="INTEGRASE"/>
    <property type="match status" value="1"/>
</dbReference>
<dbReference type="PANTHER" id="PTHR35528:SF3">
    <property type="entry name" value="BLL1675 PROTEIN"/>
    <property type="match status" value="1"/>
</dbReference>
<dbReference type="InterPro" id="IPR032874">
    <property type="entry name" value="DDE_dom"/>
</dbReference>
<dbReference type="NCBIfam" id="NF033587">
    <property type="entry name" value="transpos_IS6"/>
    <property type="match status" value="1"/>
</dbReference>
<evidence type="ECO:0000256" key="4">
    <source>
        <dbReference type="ARBA" id="ARBA00023172"/>
    </source>
</evidence>
<keyword evidence="7" id="KW-1185">Reference proteome</keyword>
<dbReference type="Proteomes" id="UP001527882">
    <property type="component" value="Unassembled WGS sequence"/>
</dbReference>
<dbReference type="PANTHER" id="PTHR35528">
    <property type="entry name" value="BLL1675 PROTEIN"/>
    <property type="match status" value="1"/>
</dbReference>
<evidence type="ECO:0000256" key="3">
    <source>
        <dbReference type="ARBA" id="ARBA00023125"/>
    </source>
</evidence>
<protein>
    <submittedName>
        <fullName evidence="6">IS6 family transposase</fullName>
    </submittedName>
</protein>
<feature type="domain" description="Integrase catalytic" evidence="5">
    <location>
        <begin position="63"/>
        <end position="232"/>
    </location>
</feature>
<comment type="caution">
    <text evidence="6">The sequence shown here is derived from an EMBL/GenBank/DDBJ whole genome shotgun (WGS) entry which is preliminary data.</text>
</comment>
<evidence type="ECO:0000313" key="7">
    <source>
        <dbReference type="Proteomes" id="UP001527882"/>
    </source>
</evidence>
<sequence>MDTELDLFKWKQYESEIILLTIRWYLKYSLSYRNLVEMMERGLHMAHTTIMRWVHQFGPELDKRIRPFLKPTNDSYRTDETYIKVKGQWKYLYRAVDSNGNTIDFMLSENRDTSAARRFFKKALTSPHNQSPRVITVDKNPAYPIAVQQLKDEKALNQETLLRQQKYLNNIIEQDHRFIKKVIKPMMGFKSFNTAEKTIAGIEVMHMITVQGFVLLEKHATYNVGTDLAKSR</sequence>
<dbReference type="InterPro" id="IPR036397">
    <property type="entry name" value="RNaseH_sf"/>
</dbReference>
<evidence type="ECO:0000313" key="6">
    <source>
        <dbReference type="EMBL" id="MCZ8514333.1"/>
    </source>
</evidence>
<dbReference type="InterPro" id="IPR052183">
    <property type="entry name" value="IS_Transposase"/>
</dbReference>
<accession>A0ABT4QBZ2</accession>
<dbReference type="Pfam" id="PF13610">
    <property type="entry name" value="DDE_Tnp_IS240"/>
    <property type="match status" value="1"/>
</dbReference>
<name>A0ABT4QBZ2_9BACL</name>
<dbReference type="SUPFAM" id="SSF53098">
    <property type="entry name" value="Ribonuclease H-like"/>
    <property type="match status" value="1"/>
</dbReference>
<dbReference type="InterPro" id="IPR047930">
    <property type="entry name" value="Transpos_IS6"/>
</dbReference>
<keyword evidence="3" id="KW-0238">DNA-binding</keyword>
<keyword evidence="2" id="KW-0815">Transposition</keyword>
<dbReference type="InterPro" id="IPR012337">
    <property type="entry name" value="RNaseH-like_sf"/>
</dbReference>
<keyword evidence="4" id="KW-0233">DNA recombination</keyword>